<sequence length="64" mass="6960">MPIIVVPRMGAVSPLGANVGISWSRLLADQSGIRRLPDDIVGDLPFARKSQTAYPTFTRRPILA</sequence>
<dbReference type="AlphaFoldDB" id="A0A6N9ZIP1"/>
<dbReference type="Proteomes" id="UP000468864">
    <property type="component" value="Unassembled WGS sequence"/>
</dbReference>
<comment type="caution">
    <text evidence="1">The sequence shown here is derived from an EMBL/GenBank/DDBJ whole genome shotgun (WGS) entry which is preliminary data.</text>
</comment>
<reference evidence="1 2" key="1">
    <citation type="submission" date="2019-12" db="EMBL/GenBank/DDBJ databases">
        <title>Rhizobium genotypes associated with high levels of biological nitrogen fixation by grain legumes in a temperate-maritime cropping system.</title>
        <authorList>
            <person name="Maluk M."/>
            <person name="Francesc Ferrando Molina F."/>
            <person name="Lopez Del Egido L."/>
            <person name="Lafos M."/>
            <person name="Langarica-Fuentes A."/>
            <person name="Gebre Yohannes G."/>
            <person name="Young M.W."/>
            <person name="Martin P."/>
            <person name="Gantlett R."/>
            <person name="Kenicer G."/>
            <person name="Hawes C."/>
            <person name="Begg G.S."/>
            <person name="Quilliam R.S."/>
            <person name="Squire G.R."/>
            <person name="Poole P.S."/>
            <person name="Young P.W."/>
            <person name="Iannetta P.M."/>
            <person name="James E.K."/>
        </authorList>
    </citation>
    <scope>NUCLEOTIDE SEQUENCE [LARGE SCALE GENOMIC DNA]</scope>
    <source>
        <strain evidence="1 2">JHI2449</strain>
    </source>
</reference>
<evidence type="ECO:0008006" key="3">
    <source>
        <dbReference type="Google" id="ProtNLM"/>
    </source>
</evidence>
<evidence type="ECO:0000313" key="1">
    <source>
        <dbReference type="EMBL" id="NEH93283.1"/>
    </source>
</evidence>
<name>A0A6N9ZIP1_9HYPH</name>
<dbReference type="EMBL" id="WUEP01000015">
    <property type="protein sequence ID" value="NEH93283.1"/>
    <property type="molecule type" value="Genomic_DNA"/>
</dbReference>
<organism evidence="1 2">
    <name type="scientific">Rhizobium laguerreae</name>
    <dbReference type="NCBI Taxonomy" id="1076926"/>
    <lineage>
        <taxon>Bacteria</taxon>
        <taxon>Pseudomonadati</taxon>
        <taxon>Pseudomonadota</taxon>
        <taxon>Alphaproteobacteria</taxon>
        <taxon>Hyphomicrobiales</taxon>
        <taxon>Rhizobiaceae</taxon>
        <taxon>Rhizobium/Agrobacterium group</taxon>
        <taxon>Rhizobium</taxon>
    </lineage>
</organism>
<gene>
    <name evidence="1" type="ORF">GR206_20030</name>
</gene>
<protein>
    <recommendedName>
        <fullName evidence="3">Beta-ketoacyl synthase N-terminal domain-containing protein</fullName>
    </recommendedName>
</protein>
<accession>A0A6N9ZIP1</accession>
<proteinExistence type="predicted"/>
<evidence type="ECO:0000313" key="2">
    <source>
        <dbReference type="Proteomes" id="UP000468864"/>
    </source>
</evidence>